<dbReference type="AlphaFoldDB" id="A0A2W5EAR5"/>
<accession>A0A2W5EAR5</accession>
<dbReference type="Proteomes" id="UP000249645">
    <property type="component" value="Unassembled WGS sequence"/>
</dbReference>
<evidence type="ECO:0000313" key="3">
    <source>
        <dbReference type="Proteomes" id="UP000249645"/>
    </source>
</evidence>
<proteinExistence type="predicted"/>
<comment type="caution">
    <text evidence="2">The sequence shown here is derived from an EMBL/GenBank/DDBJ whole genome shotgun (WGS) entry which is preliminary data.</text>
</comment>
<protein>
    <submittedName>
        <fullName evidence="2">Uncharacterized protein</fullName>
    </submittedName>
</protein>
<feature type="chain" id="PRO_5015959117" evidence="1">
    <location>
        <begin position="21"/>
        <end position="255"/>
    </location>
</feature>
<feature type="signal peptide" evidence="1">
    <location>
        <begin position="1"/>
        <end position="20"/>
    </location>
</feature>
<evidence type="ECO:0000256" key="1">
    <source>
        <dbReference type="SAM" id="SignalP"/>
    </source>
</evidence>
<organism evidence="2 3">
    <name type="scientific">Pseudopedobacter saltans</name>
    <dbReference type="NCBI Taxonomy" id="151895"/>
    <lineage>
        <taxon>Bacteria</taxon>
        <taxon>Pseudomonadati</taxon>
        <taxon>Bacteroidota</taxon>
        <taxon>Sphingobacteriia</taxon>
        <taxon>Sphingobacteriales</taxon>
        <taxon>Sphingobacteriaceae</taxon>
        <taxon>Pseudopedobacter</taxon>
    </lineage>
</organism>
<name>A0A2W5EAR5_9SPHI</name>
<dbReference type="EMBL" id="QFOI01000516">
    <property type="protein sequence ID" value="PZP41465.1"/>
    <property type="molecule type" value="Genomic_DNA"/>
</dbReference>
<gene>
    <name evidence="2" type="ORF">DI598_18190</name>
</gene>
<evidence type="ECO:0000313" key="2">
    <source>
        <dbReference type="EMBL" id="PZP41465.1"/>
    </source>
</evidence>
<sequence>MKKNILLSFCIAFLSFKAIATPTKLTVRVKAKDAKFIGTPIGGAYVLVKNHQTCALLSNGLTSGSSGDTKLLLQTTHNRYQSLTDEKTAKYVAELDIKEPTLVDIEVNAPVSRKGSAIKASTQVWLIPGKDILGDGIILELPGLILDILAPTTHQIIPLESLKEKTLLFKISLTMLCGCPISKDGVWDAADFEVGAVLKKEGIEVGKYTLSKAQETNIFEGKLPILEKGNYELQVYAFQAKGNNSGVDIINFVIQ</sequence>
<reference evidence="2 3" key="1">
    <citation type="submission" date="2017-11" db="EMBL/GenBank/DDBJ databases">
        <title>Infants hospitalized years apart are colonized by the same room-sourced microbial strains.</title>
        <authorList>
            <person name="Brooks B."/>
            <person name="Olm M.R."/>
            <person name="Firek B.A."/>
            <person name="Baker R."/>
            <person name="Thomas B.C."/>
            <person name="Morowitz M.J."/>
            <person name="Banfield J.F."/>
        </authorList>
    </citation>
    <scope>NUCLEOTIDE SEQUENCE [LARGE SCALE GENOMIC DNA]</scope>
    <source>
        <strain evidence="2">S2_009_000_R2_76</strain>
    </source>
</reference>
<keyword evidence="1" id="KW-0732">Signal</keyword>